<comment type="caution">
    <text evidence="1">The sequence shown here is derived from an EMBL/GenBank/DDBJ whole genome shotgun (WGS) entry which is preliminary data.</text>
</comment>
<organism evidence="1 2">
    <name type="scientific">Actinoallomurus iriomotensis</name>
    <dbReference type="NCBI Taxonomy" id="478107"/>
    <lineage>
        <taxon>Bacteria</taxon>
        <taxon>Bacillati</taxon>
        <taxon>Actinomycetota</taxon>
        <taxon>Actinomycetes</taxon>
        <taxon>Streptosporangiales</taxon>
        <taxon>Thermomonosporaceae</taxon>
        <taxon>Actinoallomurus</taxon>
    </lineage>
</organism>
<dbReference type="Proteomes" id="UP001165135">
    <property type="component" value="Unassembled WGS sequence"/>
</dbReference>
<gene>
    <name evidence="1" type="ORF">Airi01_102840</name>
</gene>
<dbReference type="RefSeq" id="WP_285637303.1">
    <property type="nucleotide sequence ID" value="NZ_BSTJ01000027.1"/>
</dbReference>
<protein>
    <submittedName>
        <fullName evidence="1">Uncharacterized protein</fullName>
    </submittedName>
</protein>
<dbReference type="EMBL" id="BSTJ01000027">
    <property type="protein sequence ID" value="GLY82017.1"/>
    <property type="molecule type" value="Genomic_DNA"/>
</dbReference>
<dbReference type="InterPro" id="IPR011990">
    <property type="entry name" value="TPR-like_helical_dom_sf"/>
</dbReference>
<accession>A0A9W6RXN2</accession>
<sequence>MTPLRAHRQRRGWSKAQLDVRLRRAAKARGEALPQPESLARQLARWENGHGAVSHLYQQLFCEVYGCSPAELGFVAEPEAPEPAPLEELAAELARASSVDVEVADLLQAQTDTIRRLDARQGAQLIHDQIRAHISHVEELNRHAVRPGVRRLLAKVLADASALAGWQALDVGTSRESWEHFERAKAAAREAEDPSLLAFATAEQAYVLLDLGDAERATELVSHARNQAGTALPALMRTWLAAAHAEMFTATGNADDAARRTLDEASGLLPDEPDDVPPYLVLSKSHLARWRGNCLARLGDEDAIEELTTGLAAVAGTYARAEAGVRIDLATALCVRGDRATAEEHLRDARVLASRTGSLRQKRRIEALIARSALLAEAPPLTAKAGTSGDD</sequence>
<name>A0A9W6RXN2_9ACTN</name>
<dbReference type="Gene3D" id="1.25.40.10">
    <property type="entry name" value="Tetratricopeptide repeat domain"/>
    <property type="match status" value="1"/>
</dbReference>
<reference evidence="1" key="1">
    <citation type="submission" date="2023-03" db="EMBL/GenBank/DDBJ databases">
        <title>Actinoallomurus iriomotensis NBRC 103681.</title>
        <authorList>
            <person name="Ichikawa N."/>
            <person name="Sato H."/>
            <person name="Tonouchi N."/>
        </authorList>
    </citation>
    <scope>NUCLEOTIDE SEQUENCE</scope>
    <source>
        <strain evidence="1">NBRC 103681</strain>
    </source>
</reference>
<evidence type="ECO:0000313" key="1">
    <source>
        <dbReference type="EMBL" id="GLY82017.1"/>
    </source>
</evidence>
<dbReference type="AlphaFoldDB" id="A0A9W6RXN2"/>
<proteinExistence type="predicted"/>
<evidence type="ECO:0000313" key="2">
    <source>
        <dbReference type="Proteomes" id="UP001165135"/>
    </source>
</evidence>